<dbReference type="InterPro" id="IPR002925">
    <property type="entry name" value="Dienelactn_hydro"/>
</dbReference>
<protein>
    <submittedName>
        <fullName evidence="2">Dienelactone hydrolase</fullName>
    </submittedName>
</protein>
<dbReference type="GO" id="GO:0016787">
    <property type="term" value="F:hydrolase activity"/>
    <property type="evidence" value="ECO:0007669"/>
    <property type="project" value="UniProtKB-KW"/>
</dbReference>
<keyword evidence="2" id="KW-0378">Hydrolase</keyword>
<dbReference type="Pfam" id="PF01738">
    <property type="entry name" value="DLH"/>
    <property type="match status" value="1"/>
</dbReference>
<dbReference type="InterPro" id="IPR029058">
    <property type="entry name" value="AB_hydrolase_fold"/>
</dbReference>
<dbReference type="PANTHER" id="PTHR22946:SF0">
    <property type="entry name" value="DIENELACTONE HYDROLASE DOMAIN-CONTAINING PROTEIN"/>
    <property type="match status" value="1"/>
</dbReference>
<feature type="domain" description="Dienelactone hydrolase" evidence="1">
    <location>
        <begin position="47"/>
        <end position="270"/>
    </location>
</feature>
<dbReference type="Proteomes" id="UP000177925">
    <property type="component" value="Unassembled WGS sequence"/>
</dbReference>
<dbReference type="PANTHER" id="PTHR22946">
    <property type="entry name" value="DIENELACTONE HYDROLASE DOMAIN-CONTAINING PROTEIN-RELATED"/>
    <property type="match status" value="1"/>
</dbReference>
<dbReference type="STRING" id="1817758.A2150_02910"/>
<accession>A0A1F6T958</accession>
<name>A0A1F6T958_9PROT</name>
<comment type="caution">
    <text evidence="2">The sequence shown here is derived from an EMBL/GenBank/DDBJ whole genome shotgun (WGS) entry which is preliminary data.</text>
</comment>
<gene>
    <name evidence="2" type="ORF">A2150_02910</name>
</gene>
<evidence type="ECO:0000313" key="3">
    <source>
        <dbReference type="Proteomes" id="UP000177925"/>
    </source>
</evidence>
<evidence type="ECO:0000313" key="2">
    <source>
        <dbReference type="EMBL" id="OGI41660.1"/>
    </source>
</evidence>
<proteinExistence type="predicted"/>
<sequence length="272" mass="29803">MKATSKVRDVFVLRLLLGMLLVLSVTPLRAAVKGEEVTYKTGDTVLKGYLAYDDAVKGKRPGVIVIHEWWGHNEFVRKRARTLAELGYTAFAVDMYGDGKTVDHPDKAKALMDATLGDARRLHALYDAGLTVLKKHKTTDAKRIAAIGYSMGGRIVLQMARDGADIAGVANFYGSLGTNNPAESGKVKAKILVLNGAEDPLVPPEAVEAFKKEMAAAKADYKFVNYPGAKHCFAVPDADVVGQKFNLPFAYHAEADRKSWAEMQAFLKRIFR</sequence>
<dbReference type="Gene3D" id="3.40.50.1820">
    <property type="entry name" value="alpha/beta hydrolase"/>
    <property type="match status" value="1"/>
</dbReference>
<reference evidence="2 3" key="1">
    <citation type="journal article" date="2016" name="Nat. Commun.">
        <title>Thousands of microbial genomes shed light on interconnected biogeochemical processes in an aquifer system.</title>
        <authorList>
            <person name="Anantharaman K."/>
            <person name="Brown C.T."/>
            <person name="Hug L.A."/>
            <person name="Sharon I."/>
            <person name="Castelle C.J."/>
            <person name="Probst A.J."/>
            <person name="Thomas B.C."/>
            <person name="Singh A."/>
            <person name="Wilkins M.J."/>
            <person name="Karaoz U."/>
            <person name="Brodie E.L."/>
            <person name="Williams K.H."/>
            <person name="Hubbard S.S."/>
            <person name="Banfield J.F."/>
        </authorList>
    </citation>
    <scope>NUCLEOTIDE SEQUENCE [LARGE SCALE GENOMIC DNA]</scope>
</reference>
<dbReference type="AlphaFoldDB" id="A0A1F6T958"/>
<evidence type="ECO:0000259" key="1">
    <source>
        <dbReference type="Pfam" id="PF01738"/>
    </source>
</evidence>
<dbReference type="InterPro" id="IPR050261">
    <property type="entry name" value="FrsA_esterase"/>
</dbReference>
<dbReference type="SUPFAM" id="SSF53474">
    <property type="entry name" value="alpha/beta-Hydrolases"/>
    <property type="match status" value="1"/>
</dbReference>
<organism evidence="2 3">
    <name type="scientific">Candidatus Muproteobacteria bacterium RBG_16_64_11</name>
    <dbReference type="NCBI Taxonomy" id="1817758"/>
    <lineage>
        <taxon>Bacteria</taxon>
        <taxon>Pseudomonadati</taxon>
        <taxon>Pseudomonadota</taxon>
        <taxon>Candidatus Muproteobacteria</taxon>
    </lineage>
</organism>
<dbReference type="EMBL" id="MFSS01000121">
    <property type="protein sequence ID" value="OGI41660.1"/>
    <property type="molecule type" value="Genomic_DNA"/>
</dbReference>